<feature type="domain" description="LicD/FKTN/FKRP nucleotidyltransferase" evidence="1">
    <location>
        <begin position="23"/>
        <end position="92"/>
    </location>
</feature>
<evidence type="ECO:0000259" key="1">
    <source>
        <dbReference type="Pfam" id="PF04991"/>
    </source>
</evidence>
<name>A0AAW9KK48_CLOPF</name>
<reference evidence="2" key="1">
    <citation type="submission" date="2019-11" db="EMBL/GenBank/DDBJ databases">
        <title>Characterization of Clostridium perfringens isolates from swine manure treated agricultural soils.</title>
        <authorList>
            <person name="Wushke S.T."/>
        </authorList>
    </citation>
    <scope>NUCLEOTIDE SEQUENCE</scope>
    <source>
        <strain evidence="2">X62</strain>
    </source>
</reference>
<feature type="non-terminal residue" evidence="2">
    <location>
        <position position="1"/>
    </location>
</feature>
<accession>A0AAW9KK48</accession>
<evidence type="ECO:0000313" key="3">
    <source>
        <dbReference type="Proteomes" id="UP001288944"/>
    </source>
</evidence>
<sequence>FLKNILKNLIIFICKITNSIYYFIPYEKVIKNMYKNASKSEVTEAEKIVYGVEVPFKEAVHKSDVFPLKTYNFEGLEFPVPNNHENVLKVFYNEWE</sequence>
<dbReference type="AlphaFoldDB" id="A0AAW9KK48"/>
<dbReference type="Pfam" id="PF04991">
    <property type="entry name" value="LicD"/>
    <property type="match status" value="1"/>
</dbReference>
<organism evidence="2 3">
    <name type="scientific">Clostridium perfringens</name>
    <dbReference type="NCBI Taxonomy" id="1502"/>
    <lineage>
        <taxon>Bacteria</taxon>
        <taxon>Bacillati</taxon>
        <taxon>Bacillota</taxon>
        <taxon>Clostridia</taxon>
        <taxon>Eubacteriales</taxon>
        <taxon>Clostridiaceae</taxon>
        <taxon>Clostridium</taxon>
    </lineage>
</organism>
<evidence type="ECO:0000313" key="2">
    <source>
        <dbReference type="EMBL" id="MDZ7543156.1"/>
    </source>
</evidence>
<dbReference type="GO" id="GO:0009100">
    <property type="term" value="P:glycoprotein metabolic process"/>
    <property type="evidence" value="ECO:0007669"/>
    <property type="project" value="UniProtKB-ARBA"/>
</dbReference>
<protein>
    <recommendedName>
        <fullName evidence="1">LicD/FKTN/FKRP nucleotidyltransferase domain-containing protein</fullName>
    </recommendedName>
</protein>
<dbReference type="InterPro" id="IPR007074">
    <property type="entry name" value="LicD/FKTN/FKRP_NTP_transf"/>
</dbReference>
<dbReference type="Proteomes" id="UP001288944">
    <property type="component" value="Unassembled WGS sequence"/>
</dbReference>
<comment type="caution">
    <text evidence="2">The sequence shown here is derived from an EMBL/GenBank/DDBJ whole genome shotgun (WGS) entry which is preliminary data.</text>
</comment>
<gene>
    <name evidence="2" type="ORF">GNF83_18660</name>
</gene>
<proteinExistence type="predicted"/>
<dbReference type="EMBL" id="WNUR01000881">
    <property type="protein sequence ID" value="MDZ7543156.1"/>
    <property type="molecule type" value="Genomic_DNA"/>
</dbReference>